<evidence type="ECO:0000313" key="5">
    <source>
        <dbReference type="EMBL" id="CAK0842601.1"/>
    </source>
</evidence>
<feature type="region of interest" description="Disordered" evidence="3">
    <location>
        <begin position="137"/>
        <end position="182"/>
    </location>
</feature>
<protein>
    <recommendedName>
        <fullName evidence="4">RRM domain-containing protein</fullName>
    </recommendedName>
</protein>
<dbReference type="InterPro" id="IPR000504">
    <property type="entry name" value="RRM_dom"/>
</dbReference>
<feature type="region of interest" description="Disordered" evidence="3">
    <location>
        <begin position="570"/>
        <end position="634"/>
    </location>
</feature>
<dbReference type="PROSITE" id="PS50102">
    <property type="entry name" value="RRM"/>
    <property type="match status" value="1"/>
</dbReference>
<feature type="compositionally biased region" description="Low complexity" evidence="3">
    <location>
        <begin position="290"/>
        <end position="300"/>
    </location>
</feature>
<feature type="coiled-coil region" evidence="2">
    <location>
        <begin position="1124"/>
        <end position="1172"/>
    </location>
</feature>
<name>A0ABN9TAY4_9DINO</name>
<dbReference type="Gene3D" id="1.10.287.1490">
    <property type="match status" value="1"/>
</dbReference>
<evidence type="ECO:0000256" key="3">
    <source>
        <dbReference type="SAM" id="MobiDB-lite"/>
    </source>
</evidence>
<keyword evidence="6" id="KW-1185">Reference proteome</keyword>
<accession>A0ABN9TAY4</accession>
<reference evidence="5" key="1">
    <citation type="submission" date="2023-10" db="EMBL/GenBank/DDBJ databases">
        <authorList>
            <person name="Chen Y."/>
            <person name="Shah S."/>
            <person name="Dougan E. K."/>
            <person name="Thang M."/>
            <person name="Chan C."/>
        </authorList>
    </citation>
    <scope>NUCLEOTIDE SEQUENCE [LARGE SCALE GENOMIC DNA]</scope>
</reference>
<comment type="caution">
    <text evidence="5">The sequence shown here is derived from an EMBL/GenBank/DDBJ whole genome shotgun (WGS) entry which is preliminary data.</text>
</comment>
<feature type="region of interest" description="Disordered" evidence="3">
    <location>
        <begin position="1226"/>
        <end position="1246"/>
    </location>
</feature>
<evidence type="ECO:0000313" key="6">
    <source>
        <dbReference type="Proteomes" id="UP001189429"/>
    </source>
</evidence>
<dbReference type="Proteomes" id="UP001189429">
    <property type="component" value="Unassembled WGS sequence"/>
</dbReference>
<organism evidence="5 6">
    <name type="scientific">Prorocentrum cordatum</name>
    <dbReference type="NCBI Taxonomy" id="2364126"/>
    <lineage>
        <taxon>Eukaryota</taxon>
        <taxon>Sar</taxon>
        <taxon>Alveolata</taxon>
        <taxon>Dinophyceae</taxon>
        <taxon>Prorocentrales</taxon>
        <taxon>Prorocentraceae</taxon>
        <taxon>Prorocentrum</taxon>
    </lineage>
</organism>
<feature type="compositionally biased region" description="Acidic residues" evidence="3">
    <location>
        <begin position="208"/>
        <end position="219"/>
    </location>
</feature>
<feature type="region of interest" description="Disordered" evidence="3">
    <location>
        <begin position="347"/>
        <end position="369"/>
    </location>
</feature>
<proteinExistence type="predicted"/>
<evidence type="ECO:0000256" key="2">
    <source>
        <dbReference type="SAM" id="Coils"/>
    </source>
</evidence>
<dbReference type="InterPro" id="IPR035979">
    <property type="entry name" value="RBD_domain_sf"/>
</dbReference>
<gene>
    <name evidence="5" type="ORF">PCOR1329_LOCUS37341</name>
</gene>
<feature type="coiled-coil region" evidence="2">
    <location>
        <begin position="789"/>
        <end position="834"/>
    </location>
</feature>
<dbReference type="SUPFAM" id="SSF54928">
    <property type="entry name" value="RNA-binding domain, RBD"/>
    <property type="match status" value="1"/>
</dbReference>
<evidence type="ECO:0000256" key="1">
    <source>
        <dbReference type="PROSITE-ProRule" id="PRU00176"/>
    </source>
</evidence>
<evidence type="ECO:0000259" key="4">
    <source>
        <dbReference type="PROSITE" id="PS50102"/>
    </source>
</evidence>
<feature type="region of interest" description="Disordered" evidence="3">
    <location>
        <begin position="194"/>
        <end position="220"/>
    </location>
</feature>
<feature type="compositionally biased region" description="Low complexity" evidence="3">
    <location>
        <begin position="570"/>
        <end position="583"/>
    </location>
</feature>
<sequence>MVSFEIRLEDDWRKKEPRRARARAGARPCQHAQDVTWQILSWRAADVIAAAQAVADPQTWCHVASTNMHLGFQAPCGSGQPGLPLSSGCCSPSLRGLACESERPTALPLSYRGGAAPDNFTCPSNASERISFDSMAWGAPQAEPPGRWTFSSEASPAPDAPRSRCWGSPPSSMGCPSNPVLRGMNIRHRRNVAPPELMSGGEDGHSDGEEDDVDGEDDAFPSKILVYPSTDDEGEGEPQMKAAWELWPVWAPKPRRSLARTPAALAPEALPGPCAQTGPLLGTRPREPRQQVARQAAPPATVMRRLPGIQSLPAAPTTAGGTQPPEVYGVPAASATATRAVVAKAPTHQETQAQEVAHKWKKSQKDRRANQPRITTLVVRNLHIHTSQQEFLDEVNSSGFAEKYNFAYIPRSFEDGSGKGIGFINFNTPEAARAFAAAWHHSRRLGMEDETGRVVPLNVSNASQQGLEANLRKWTAARVTRVKNPEFLPFVLRDVEPEPHEAGRTAAQQEAAEPGRPEAVDGLPPPATARRVTPLPAAADGVRAQGMLATPPQERPVSAGLPCRVVAEASHGAAAPSRPAAPRDGSHGEALRRPASAALRASAAATAAASPPAPAEPALPVGPDRPKSALASQAPWAAGATRLLPGGAKPDPAFQTAAFLRKKAMEDDAGSQVPTVMPRRSIPRAAAAILVAAATSAWANGATDYNSVTPVQKVIQMLTNMAARAKKEKNAEAVGYAKFDQFCKGTIVSKGEEIAAAAALIESLSAESAKLDSDVQTLGTAIGDLENGIAASKAELEKVAARREKEQADYREQIQDLTECVDALERAAATLQRQNYARPAAATEALLQLSQSPAMPDRVRRTIAALVEAQGPDDFLNRQAPEASAYEFQSGSIIDVLKKLRDDFVQQKGEAEKENMNSEHAAQMMSQDLHDQIEGATADISDKTQLRAEKQAISAETKKRLAATVTDHDEATVYLKDLRVECEEKGKSFEEKQAMRADEIEAIEKAIEILSSPDVAGAAEQHLPAAAAAASSLAQLRSSGGQQQPALAPGVRRTLAAFLGQRGQRIRSSRLGLLAQKIASSSDPFAKVKALIEEMIKQLLREAGEESEHKGWCDTELGTNKNTRRRLQEDIDGLTARIDEGEATVAEGSRRMEQLAQEVSELQAAMKEALELRGAERAKNEATIQDAKAAQGAVRAATAILEDFYRRAATATALLQTARARGPVKMGSPEWNSLANPSAEPLDQGHRKDMQTFGKTYTGRSDEAGGVLAMLEVIRSDFARLEADTAASEQAAADEHQGFMAESRKSVAVKDKESGMLKADVASTEADLATARKDLAGSQDQLLAADREFETLKPQCLDLGVSFEEREKARREEIESLQEALRILGGEARADLAALGIVAERETPDKILFKMYMRTGGSTYGRMNKEAESRLPAGGRSPLAMTEVLKSEALEEVKKAQLVPRAQEGDHLDKWEMGTLAEVCRAIKHYDEVARGPITENMRQYSSRGYREEFGRKAFVRNPPWAFG</sequence>
<feature type="domain" description="RRM" evidence="4">
    <location>
        <begin position="375"/>
        <end position="462"/>
    </location>
</feature>
<dbReference type="Gene3D" id="3.30.70.330">
    <property type="match status" value="1"/>
</dbReference>
<feature type="compositionally biased region" description="Low complexity" evidence="3">
    <location>
        <begin position="593"/>
        <end position="610"/>
    </location>
</feature>
<feature type="region of interest" description="Disordered" evidence="3">
    <location>
        <begin position="499"/>
        <end position="531"/>
    </location>
</feature>
<feature type="region of interest" description="Disordered" evidence="3">
    <location>
        <begin position="267"/>
        <end position="300"/>
    </location>
</feature>
<keyword evidence="2" id="KW-0175">Coiled coil</keyword>
<dbReference type="InterPro" id="IPR012677">
    <property type="entry name" value="Nucleotide-bd_a/b_plait_sf"/>
</dbReference>
<dbReference type="EMBL" id="CAUYUJ010014527">
    <property type="protein sequence ID" value="CAK0842601.1"/>
    <property type="molecule type" value="Genomic_DNA"/>
</dbReference>
<keyword evidence="1" id="KW-0694">RNA-binding</keyword>